<dbReference type="Proteomes" id="UP000246464">
    <property type="component" value="Chromosome 13"/>
</dbReference>
<dbReference type="AlphaFoldDB" id="A0A2U9C8J2"/>
<gene>
    <name evidence="1" type="ORF">SMAX5B_003985</name>
</gene>
<protein>
    <submittedName>
        <fullName evidence="1">Uncharacterized protein</fullName>
    </submittedName>
</protein>
<evidence type="ECO:0000313" key="2">
    <source>
        <dbReference type="Proteomes" id="UP000246464"/>
    </source>
</evidence>
<evidence type="ECO:0000313" key="1">
    <source>
        <dbReference type="EMBL" id="AWP12523.1"/>
    </source>
</evidence>
<organism evidence="1 2">
    <name type="scientific">Scophthalmus maximus</name>
    <name type="common">Turbot</name>
    <name type="synonym">Psetta maxima</name>
    <dbReference type="NCBI Taxonomy" id="52904"/>
    <lineage>
        <taxon>Eukaryota</taxon>
        <taxon>Metazoa</taxon>
        <taxon>Chordata</taxon>
        <taxon>Craniata</taxon>
        <taxon>Vertebrata</taxon>
        <taxon>Euteleostomi</taxon>
        <taxon>Actinopterygii</taxon>
        <taxon>Neopterygii</taxon>
        <taxon>Teleostei</taxon>
        <taxon>Neoteleostei</taxon>
        <taxon>Acanthomorphata</taxon>
        <taxon>Carangaria</taxon>
        <taxon>Pleuronectiformes</taxon>
        <taxon>Pleuronectoidei</taxon>
        <taxon>Scophthalmidae</taxon>
        <taxon>Scophthalmus</taxon>
    </lineage>
</organism>
<accession>A0A2U9C8J2</accession>
<keyword evidence="2" id="KW-1185">Reference proteome</keyword>
<name>A0A2U9C8J2_SCOMX</name>
<dbReference type="EMBL" id="CP026255">
    <property type="protein sequence ID" value="AWP12523.1"/>
    <property type="molecule type" value="Genomic_DNA"/>
</dbReference>
<reference evidence="1 2" key="1">
    <citation type="submission" date="2017-12" db="EMBL/GenBank/DDBJ databases">
        <title>Integrating genomic resources of turbot (Scophthalmus maximus) in depth evaluation of genetic and physical mapping variation across individuals.</title>
        <authorList>
            <person name="Martinez P."/>
        </authorList>
    </citation>
    <scope>NUCLEOTIDE SEQUENCE [LARGE SCALE GENOMIC DNA]</scope>
</reference>
<proteinExistence type="predicted"/>
<sequence length="85" mass="9526">MDDFIQILTVGFFSSSKVLSMDNKDSGTGNQMRKSDIVCQHPVPNIPQFYRIVRYRITMSTTAISCKSANILLLPTVGGNLWMLI</sequence>